<organism evidence="2">
    <name type="scientific">Klebsiella pneumoniae</name>
    <dbReference type="NCBI Taxonomy" id="573"/>
    <lineage>
        <taxon>Bacteria</taxon>
        <taxon>Pseudomonadati</taxon>
        <taxon>Pseudomonadota</taxon>
        <taxon>Gammaproteobacteria</taxon>
        <taxon>Enterobacterales</taxon>
        <taxon>Enterobacteriaceae</taxon>
        <taxon>Klebsiella/Raoultella group</taxon>
        <taxon>Klebsiella</taxon>
        <taxon>Klebsiella pneumoniae complex</taxon>
    </lineage>
</organism>
<evidence type="ECO:0000313" key="2">
    <source>
        <dbReference type="EMBL" id="VGM65797.1"/>
    </source>
</evidence>
<proteinExistence type="predicted"/>
<accession>A0A486WQR4</accession>
<feature type="coiled-coil region" evidence="1">
    <location>
        <begin position="156"/>
        <end position="183"/>
    </location>
</feature>
<feature type="coiled-coil region" evidence="1">
    <location>
        <begin position="73"/>
        <end position="104"/>
    </location>
</feature>
<dbReference type="EMBL" id="CAAHDK010000009">
    <property type="protein sequence ID" value="VGM65797.1"/>
    <property type="molecule type" value="Genomic_DNA"/>
</dbReference>
<keyword evidence="1" id="KW-0175">Coiled coil</keyword>
<evidence type="ECO:0000256" key="1">
    <source>
        <dbReference type="SAM" id="Coils"/>
    </source>
</evidence>
<reference evidence="2" key="1">
    <citation type="submission" date="2019-03" db="EMBL/GenBank/DDBJ databases">
        <authorList>
            <consortium name="Pathogen Informatics"/>
        </authorList>
    </citation>
    <scope>NUCLEOTIDE SEQUENCE</scope>
    <source>
        <strain evidence="2">5012STDY7626361</strain>
    </source>
</reference>
<dbReference type="AlphaFoldDB" id="A0A486WQR4"/>
<gene>
    <name evidence="2" type="ORF">SAMEA4873562_03801</name>
</gene>
<sequence length="617" mass="67689">MSLDLNVSTIRNTVTFVVDKSSIAQAKKAADDLHKYFQKIQDPKIRFQQQKQRRQKARQMADDARFNDKPRDAAEMKAQRAAEKQKARDEKARLREQAQLQRRQETAELKLRHAGLQLGGIKGKYGLDPKQQYEALRYIRQQTEAFAQGQITSQRMNALIRERITLERRAAAAAQKAAQAQKTNYVGAAKKFKDPNSKEFGIARLQSAATGIGSIFAAGNLAARIKQTGDENLELIRMSERVKTNPNAIKTMVTWGQQHGVDSANVDKATDNMKDVRERLAMTVNDAQMKNGEWKGGDGGITAIMNKFGWSKEQISKFQDNPLDFIQATVNEGQRRGMKQAQIGTLIESLGDDLMHYTDMFMNNGAEFIKTLKQLKESGQTLNDEQIKQIMEYGDLTTKMSALTNGLDLNLFTGFMDGFGKSGDQLTENTKNLNESAHLLGEGLGNLATQVAGATVQISQSVEAINQYLRDKFPSWFSGDNNQPAAQQVYNGAVGGSADAVAAWIRSNTGIDTQSVGPAVMSWLGMGTSSTGTAANQYDTNGSPLRDGAQALPSTPAMSYQVNPVFNLTVAPEVPLTIQSDTGRLADYIDFNARASAASFERSLTLQINSGQSSTGG</sequence>
<evidence type="ECO:0008006" key="3">
    <source>
        <dbReference type="Google" id="ProtNLM"/>
    </source>
</evidence>
<name>A0A486WQR4_KLEPN</name>
<protein>
    <recommendedName>
        <fullName evidence="3">Tape measure protein</fullName>
    </recommendedName>
</protein>